<dbReference type="AlphaFoldDB" id="A0AA39VFK3"/>
<keyword evidence="3" id="KW-1185">Reference proteome</keyword>
<evidence type="ECO:0000256" key="1">
    <source>
        <dbReference type="SAM" id="MobiDB-lite"/>
    </source>
</evidence>
<comment type="caution">
    <text evidence="2">The sequence shown here is derived from an EMBL/GenBank/DDBJ whole genome shotgun (WGS) entry which is preliminary data.</text>
</comment>
<accession>A0AA39VFK3</accession>
<feature type="region of interest" description="Disordered" evidence="1">
    <location>
        <begin position="1"/>
        <end position="82"/>
    </location>
</feature>
<sequence length="82" mass="8809">MKDHSPIKLCGVLTDPQQTPSTHTTTTGQKGSFSGSGAEPDLGPVAGRDYEPFMPEEDEEVTWPSEEEMEDEEDSEGPPTAG</sequence>
<feature type="compositionally biased region" description="Acidic residues" evidence="1">
    <location>
        <begin position="54"/>
        <end position="76"/>
    </location>
</feature>
<reference evidence="2" key="1">
    <citation type="journal article" date="2022" name="Plant J.">
        <title>Strategies of tolerance reflected in two North American maple genomes.</title>
        <authorList>
            <person name="McEvoy S.L."/>
            <person name="Sezen U.U."/>
            <person name="Trouern-Trend A."/>
            <person name="McMahon S.M."/>
            <person name="Schaberg P.G."/>
            <person name="Yang J."/>
            <person name="Wegrzyn J.L."/>
            <person name="Swenson N.G."/>
        </authorList>
    </citation>
    <scope>NUCLEOTIDE SEQUENCE</scope>
    <source>
        <strain evidence="2">NS2018</strain>
    </source>
</reference>
<reference evidence="2" key="2">
    <citation type="submission" date="2023-06" db="EMBL/GenBank/DDBJ databases">
        <authorList>
            <person name="Swenson N.G."/>
            <person name="Wegrzyn J.L."/>
            <person name="Mcevoy S.L."/>
        </authorList>
    </citation>
    <scope>NUCLEOTIDE SEQUENCE</scope>
    <source>
        <strain evidence="2">NS2018</strain>
        <tissue evidence="2">Leaf</tissue>
    </source>
</reference>
<proteinExistence type="predicted"/>
<dbReference type="EMBL" id="JAUESC010000385">
    <property type="protein sequence ID" value="KAK0578246.1"/>
    <property type="molecule type" value="Genomic_DNA"/>
</dbReference>
<name>A0AA39VFK3_ACESA</name>
<evidence type="ECO:0000313" key="2">
    <source>
        <dbReference type="EMBL" id="KAK0578246.1"/>
    </source>
</evidence>
<organism evidence="2 3">
    <name type="scientific">Acer saccharum</name>
    <name type="common">Sugar maple</name>
    <dbReference type="NCBI Taxonomy" id="4024"/>
    <lineage>
        <taxon>Eukaryota</taxon>
        <taxon>Viridiplantae</taxon>
        <taxon>Streptophyta</taxon>
        <taxon>Embryophyta</taxon>
        <taxon>Tracheophyta</taxon>
        <taxon>Spermatophyta</taxon>
        <taxon>Magnoliopsida</taxon>
        <taxon>eudicotyledons</taxon>
        <taxon>Gunneridae</taxon>
        <taxon>Pentapetalae</taxon>
        <taxon>rosids</taxon>
        <taxon>malvids</taxon>
        <taxon>Sapindales</taxon>
        <taxon>Sapindaceae</taxon>
        <taxon>Hippocastanoideae</taxon>
        <taxon>Acereae</taxon>
        <taxon>Acer</taxon>
    </lineage>
</organism>
<dbReference type="Proteomes" id="UP001168877">
    <property type="component" value="Unassembled WGS sequence"/>
</dbReference>
<protein>
    <submittedName>
        <fullName evidence="2">Uncharacterized protein</fullName>
    </submittedName>
</protein>
<gene>
    <name evidence="2" type="ORF">LWI29_007392</name>
</gene>
<evidence type="ECO:0000313" key="3">
    <source>
        <dbReference type="Proteomes" id="UP001168877"/>
    </source>
</evidence>
<feature type="compositionally biased region" description="Low complexity" evidence="1">
    <location>
        <begin position="14"/>
        <end position="27"/>
    </location>
</feature>